<gene>
    <name evidence="6" type="ORF">ABLG96_09475</name>
</gene>
<dbReference type="Pfam" id="PF13476">
    <property type="entry name" value="AAA_23"/>
    <property type="match status" value="1"/>
</dbReference>
<proteinExistence type="inferred from homology"/>
<dbReference type="GO" id="GO:0006302">
    <property type="term" value="P:double-strand break repair"/>
    <property type="evidence" value="ECO:0007669"/>
    <property type="project" value="InterPro"/>
</dbReference>
<dbReference type="EMBL" id="CP159218">
    <property type="protein sequence ID" value="XCG65482.1"/>
    <property type="molecule type" value="Genomic_DNA"/>
</dbReference>
<comment type="similarity">
    <text evidence="1">Belongs to the SMC family. SbcC subfamily.</text>
</comment>
<dbReference type="Gene3D" id="3.40.50.300">
    <property type="entry name" value="P-loop containing nucleotide triphosphate hydrolases"/>
    <property type="match status" value="2"/>
</dbReference>
<dbReference type="GO" id="GO:0016887">
    <property type="term" value="F:ATP hydrolysis activity"/>
    <property type="evidence" value="ECO:0007669"/>
    <property type="project" value="InterPro"/>
</dbReference>
<sequence>MRLHRLELCAFGPYRDEVDVDFDALADGGLFLLHGDTGVGKTSLLDAVAFALYGTVPGARGQVKRLRCDAADPATPTWVTLELTVGGRRLRITRSPEYQRPKARGAGTTTEKARVSLVFLDTPELPGLSSHREVGDVVGELVGMSADQFFQVVLLPQGEFAQFLRSDTAERERLLERLFDTRRFARVEALFADMRRDSHRLLTERLADHRAAVARWTQAASRPDDEEAIDPAEPLALQPVLDELRDAAGRSAWEADRLRQVRAIEVATWERLRHRAELVERRRKLRTEQHLLIGREAEIETARRGVADAHRAAPVLSVRTRLREVSTDLTDGAELERQAGLAAEQQLAHLEKMVGSGSTGAADDPTADPAVLDPAVLDPAVLEPAVLEPTAADLTMLAAGDRDRAGSLTALVTEARTQARDEQRHAALTTERDAALDELTAVETESARHERRLERARQELHEAVTAAATVGPLAAELAAVGAVLDQVDALPPAAQELARARAIARRSIDDHQHSREVRLALWERRIAGMAAELAATLAPGCACPVCGSVEHPVPATAGDAGEPALDLAAAENAELQADTRRRRAEQALQLADQNHVRILTLVGDADPDALRMQVRLLRDRHTSSLAAQDQERRLLDEIRALEKWVGQAGLRQRELVARRSAVVGEMEVLRTQLDHRADRLRIARAGFDSIEQHRDRLLRLAEARETWAGAIHRLDDAEMRVRQLTGRLDQAVQAAGFSSIEAATRAAEIDLDAVQQSIRVHEDQVLSVRSRAAEPELQQIDPDEQLDLAGQQQRTATAAADADAATAQQSAAATVLQHATAAAAALATVHRSLAPVLAHDSLISALADTVAGRGQNHRGISLRTFVLATRLRQVADVAGARLLQMSSGRYSFVRSSDKEGRGRSGGLGLDILDAHTGVARPAKTLSGGESFLASLALALGLADVVAAESGGRVLDTIFIDEGFGTLDADALELVMNTLDELRDGGRIVGLVSHVDDLQTRIPTRLHIRSGADGPRPHLVGG</sequence>
<comment type="subunit">
    <text evidence="2">Heterodimer of SbcC and SbcD.</text>
</comment>
<dbReference type="InterPro" id="IPR038729">
    <property type="entry name" value="Rad50/SbcC_AAA"/>
</dbReference>
<dbReference type="Pfam" id="PF13558">
    <property type="entry name" value="SbcC_Walker_B"/>
    <property type="match status" value="1"/>
</dbReference>
<evidence type="ECO:0000256" key="2">
    <source>
        <dbReference type="ARBA" id="ARBA00011322"/>
    </source>
</evidence>
<dbReference type="InterPro" id="IPR027417">
    <property type="entry name" value="P-loop_NTPase"/>
</dbReference>
<reference evidence="6" key="1">
    <citation type="submission" date="2024-05" db="EMBL/GenBank/DDBJ databases">
        <authorList>
            <person name="Cai S.Y."/>
            <person name="Jin L.M."/>
            <person name="Li H.R."/>
        </authorList>
    </citation>
    <scope>NUCLEOTIDE SEQUENCE</scope>
    <source>
        <strain evidence="6">A5-74</strain>
    </source>
</reference>
<name>A0AAU8DT37_9ACTN</name>
<protein>
    <recommendedName>
        <fullName evidence="3">Nuclease SbcCD subunit C</fullName>
    </recommendedName>
</protein>
<organism evidence="6">
    <name type="scientific">Nakamurella sp. A5-74</name>
    <dbReference type="NCBI Taxonomy" id="3158264"/>
    <lineage>
        <taxon>Bacteria</taxon>
        <taxon>Bacillati</taxon>
        <taxon>Actinomycetota</taxon>
        <taxon>Actinomycetes</taxon>
        <taxon>Nakamurellales</taxon>
        <taxon>Nakamurellaceae</taxon>
        <taxon>Nakamurella</taxon>
    </lineage>
</organism>
<accession>A0AAU8DT37</accession>
<evidence type="ECO:0000256" key="3">
    <source>
        <dbReference type="ARBA" id="ARBA00013368"/>
    </source>
</evidence>
<dbReference type="InterPro" id="IPR003593">
    <property type="entry name" value="AAA+_ATPase"/>
</dbReference>
<dbReference type="AlphaFoldDB" id="A0AAU8DT37"/>
<dbReference type="PANTHER" id="PTHR32114:SF2">
    <property type="entry name" value="ABC TRANSPORTER ABCH.3"/>
    <property type="match status" value="1"/>
</dbReference>
<keyword evidence="4" id="KW-0175">Coiled coil</keyword>
<evidence type="ECO:0000256" key="1">
    <source>
        <dbReference type="ARBA" id="ARBA00006930"/>
    </source>
</evidence>
<feature type="coiled-coil region" evidence="4">
    <location>
        <begin position="432"/>
        <end position="466"/>
    </location>
</feature>
<feature type="domain" description="AAA+ ATPase" evidence="5">
    <location>
        <begin position="27"/>
        <end position="189"/>
    </location>
</feature>
<evidence type="ECO:0000256" key="4">
    <source>
        <dbReference type="SAM" id="Coils"/>
    </source>
</evidence>
<dbReference type="PANTHER" id="PTHR32114">
    <property type="entry name" value="ABC TRANSPORTER ABCH.3"/>
    <property type="match status" value="1"/>
</dbReference>
<evidence type="ECO:0000259" key="5">
    <source>
        <dbReference type="SMART" id="SM00382"/>
    </source>
</evidence>
<dbReference type="RefSeq" id="WP_353651087.1">
    <property type="nucleotide sequence ID" value="NZ_CP159218.1"/>
</dbReference>
<dbReference type="SUPFAM" id="SSF52540">
    <property type="entry name" value="P-loop containing nucleoside triphosphate hydrolases"/>
    <property type="match status" value="1"/>
</dbReference>
<dbReference type="SMART" id="SM00382">
    <property type="entry name" value="AAA"/>
    <property type="match status" value="1"/>
</dbReference>
<evidence type="ECO:0000313" key="6">
    <source>
        <dbReference type="EMBL" id="XCG65482.1"/>
    </source>
</evidence>